<sequence length="228" mass="26375">MVELRSGSHWRATGAHRCDRYTCDRISSPVSLVCKQLYEEAVPAAWKSSTFSFLRSADLQYLLHAPGAVSLDLVRLISMEIDIVSYYAKAPYLTAWKRVHKSPYMEKLESLREFNLAFIAHYSRAYGDVKSRPALDGFESLPALIRQFRTFPLEEAHNSRFIDSRKDRPIYKRGPSVSRQNFLYIRKGYRVSIEKAKSRLGYESVVDTEEGIRRTVAWFKKPSPRKAK</sequence>
<keyword evidence="2" id="KW-1185">Reference proteome</keyword>
<name>A0A6G1IPW8_9PLEO</name>
<accession>A0A6G1IPW8</accession>
<dbReference type="OrthoDB" id="10058185at2759"/>
<dbReference type="Proteomes" id="UP000799291">
    <property type="component" value="Unassembled WGS sequence"/>
</dbReference>
<proteinExistence type="predicted"/>
<evidence type="ECO:0000313" key="1">
    <source>
        <dbReference type="EMBL" id="KAF2680262.1"/>
    </source>
</evidence>
<dbReference type="SUPFAM" id="SSF51735">
    <property type="entry name" value="NAD(P)-binding Rossmann-fold domains"/>
    <property type="match status" value="1"/>
</dbReference>
<evidence type="ECO:0000313" key="2">
    <source>
        <dbReference type="Proteomes" id="UP000799291"/>
    </source>
</evidence>
<reference evidence="1" key="1">
    <citation type="journal article" date="2020" name="Stud. Mycol.">
        <title>101 Dothideomycetes genomes: a test case for predicting lifestyles and emergence of pathogens.</title>
        <authorList>
            <person name="Haridas S."/>
            <person name="Albert R."/>
            <person name="Binder M."/>
            <person name="Bloem J."/>
            <person name="Labutti K."/>
            <person name="Salamov A."/>
            <person name="Andreopoulos B."/>
            <person name="Baker S."/>
            <person name="Barry K."/>
            <person name="Bills G."/>
            <person name="Bluhm B."/>
            <person name="Cannon C."/>
            <person name="Castanera R."/>
            <person name="Culley D."/>
            <person name="Daum C."/>
            <person name="Ezra D."/>
            <person name="Gonzalez J."/>
            <person name="Henrissat B."/>
            <person name="Kuo A."/>
            <person name="Liang C."/>
            <person name="Lipzen A."/>
            <person name="Lutzoni F."/>
            <person name="Magnuson J."/>
            <person name="Mondo S."/>
            <person name="Nolan M."/>
            <person name="Ohm R."/>
            <person name="Pangilinan J."/>
            <person name="Park H.-J."/>
            <person name="Ramirez L."/>
            <person name="Alfaro M."/>
            <person name="Sun H."/>
            <person name="Tritt A."/>
            <person name="Yoshinaga Y."/>
            <person name="Zwiers L.-H."/>
            <person name="Turgeon B."/>
            <person name="Goodwin S."/>
            <person name="Spatafora J."/>
            <person name="Crous P."/>
            <person name="Grigoriev I."/>
        </authorList>
    </citation>
    <scope>NUCLEOTIDE SEQUENCE</scope>
    <source>
        <strain evidence="1">CBS 122367</strain>
    </source>
</reference>
<protein>
    <submittedName>
        <fullName evidence="1">Uncharacterized protein</fullName>
    </submittedName>
</protein>
<organism evidence="1 2">
    <name type="scientific">Lentithecium fluviatile CBS 122367</name>
    <dbReference type="NCBI Taxonomy" id="1168545"/>
    <lineage>
        <taxon>Eukaryota</taxon>
        <taxon>Fungi</taxon>
        <taxon>Dikarya</taxon>
        <taxon>Ascomycota</taxon>
        <taxon>Pezizomycotina</taxon>
        <taxon>Dothideomycetes</taxon>
        <taxon>Pleosporomycetidae</taxon>
        <taxon>Pleosporales</taxon>
        <taxon>Massarineae</taxon>
        <taxon>Lentitheciaceae</taxon>
        <taxon>Lentithecium</taxon>
    </lineage>
</organism>
<gene>
    <name evidence="1" type="ORF">K458DRAFT_421489</name>
</gene>
<dbReference type="AlphaFoldDB" id="A0A6G1IPW8"/>
<dbReference type="Gene3D" id="3.90.25.10">
    <property type="entry name" value="UDP-galactose 4-epimerase, domain 1"/>
    <property type="match status" value="1"/>
</dbReference>
<dbReference type="InterPro" id="IPR036291">
    <property type="entry name" value="NAD(P)-bd_dom_sf"/>
</dbReference>
<dbReference type="EMBL" id="MU005597">
    <property type="protein sequence ID" value="KAF2680262.1"/>
    <property type="molecule type" value="Genomic_DNA"/>
</dbReference>